<organism evidence="5 6">
    <name type="scientific">Bugula neritina</name>
    <name type="common">Brown bryozoan</name>
    <name type="synonym">Sertularia neritina</name>
    <dbReference type="NCBI Taxonomy" id="10212"/>
    <lineage>
        <taxon>Eukaryota</taxon>
        <taxon>Metazoa</taxon>
        <taxon>Spiralia</taxon>
        <taxon>Lophotrochozoa</taxon>
        <taxon>Bryozoa</taxon>
        <taxon>Gymnolaemata</taxon>
        <taxon>Cheilostomatida</taxon>
        <taxon>Flustrina</taxon>
        <taxon>Buguloidea</taxon>
        <taxon>Bugulidae</taxon>
        <taxon>Bugula</taxon>
    </lineage>
</organism>
<dbReference type="GO" id="GO:0008270">
    <property type="term" value="F:zinc ion binding"/>
    <property type="evidence" value="ECO:0007669"/>
    <property type="project" value="UniProtKB-KW"/>
</dbReference>
<keyword evidence="1" id="KW-0862">Zinc</keyword>
<dbReference type="GO" id="GO:0031462">
    <property type="term" value="C:Cul2-RING ubiquitin ligase complex"/>
    <property type="evidence" value="ECO:0007669"/>
    <property type="project" value="TreeGrafter"/>
</dbReference>
<protein>
    <recommendedName>
        <fullName evidence="4">SWIM-type domain-containing protein</fullName>
    </recommendedName>
</protein>
<dbReference type="PANTHER" id="PTHR22619:SF1">
    <property type="entry name" value="ZINC FINGER SWIM DOMAIN-CONTAINING PROTEIN 8"/>
    <property type="match status" value="1"/>
</dbReference>
<feature type="compositionally biased region" description="Polar residues" evidence="2">
    <location>
        <begin position="946"/>
        <end position="961"/>
    </location>
</feature>
<proteinExistence type="predicted"/>
<evidence type="ECO:0000256" key="1">
    <source>
        <dbReference type="PROSITE-ProRule" id="PRU00325"/>
    </source>
</evidence>
<keyword evidence="1" id="KW-0863">Zinc-finger</keyword>
<feature type="domain" description="SWIM-type" evidence="4">
    <location>
        <begin position="67"/>
        <end position="102"/>
    </location>
</feature>
<dbReference type="Proteomes" id="UP000593567">
    <property type="component" value="Unassembled WGS sequence"/>
</dbReference>
<evidence type="ECO:0000256" key="3">
    <source>
        <dbReference type="SAM" id="SignalP"/>
    </source>
</evidence>
<gene>
    <name evidence="5" type="ORF">EB796_012256</name>
</gene>
<dbReference type="InterPro" id="IPR057945">
    <property type="entry name" value="TPR_ZSWIM8"/>
</dbReference>
<dbReference type="Pfam" id="PF25572">
    <property type="entry name" value="TPR_ZSWIM8"/>
    <property type="match status" value="1"/>
</dbReference>
<dbReference type="OrthoDB" id="10013584at2759"/>
<feature type="region of interest" description="Disordered" evidence="2">
    <location>
        <begin position="458"/>
        <end position="567"/>
    </location>
</feature>
<dbReference type="EMBL" id="VXIV02001816">
    <property type="protein sequence ID" value="KAF6029428.1"/>
    <property type="molecule type" value="Genomic_DNA"/>
</dbReference>
<dbReference type="PROSITE" id="PS50966">
    <property type="entry name" value="ZF_SWIM"/>
    <property type="match status" value="1"/>
</dbReference>
<name>A0A7J7JVS0_BUGNE</name>
<dbReference type="InterPro" id="IPR007527">
    <property type="entry name" value="Znf_SWIM"/>
</dbReference>
<comment type="caution">
    <text evidence="5">The sequence shown here is derived from an EMBL/GenBank/DDBJ whole genome shotgun (WGS) entry which is preliminary data.</text>
</comment>
<evidence type="ECO:0000313" key="6">
    <source>
        <dbReference type="Proteomes" id="UP000593567"/>
    </source>
</evidence>
<feature type="region of interest" description="Disordered" evidence="2">
    <location>
        <begin position="932"/>
        <end position="961"/>
    </location>
</feature>
<evidence type="ECO:0000259" key="4">
    <source>
        <dbReference type="PROSITE" id="PS50966"/>
    </source>
</evidence>
<keyword evidence="1" id="KW-0479">Metal-binding</keyword>
<feature type="signal peptide" evidence="3">
    <location>
        <begin position="1"/>
        <end position="18"/>
    </location>
</feature>
<evidence type="ECO:0000256" key="2">
    <source>
        <dbReference type="SAM" id="MobiDB-lite"/>
    </source>
</evidence>
<dbReference type="PROSITE" id="PS51257">
    <property type="entry name" value="PROKAR_LIPOPROTEIN"/>
    <property type="match status" value="1"/>
</dbReference>
<evidence type="ECO:0000313" key="5">
    <source>
        <dbReference type="EMBL" id="KAF6029428.1"/>
    </source>
</evidence>
<feature type="region of interest" description="Disordered" evidence="2">
    <location>
        <begin position="982"/>
        <end position="1049"/>
    </location>
</feature>
<dbReference type="PANTHER" id="PTHR22619">
    <property type="entry name" value="ZINC FINGER SWIM DOMAIN CONTAINING PROTEIN 4, 5, 6"/>
    <property type="match status" value="1"/>
</dbReference>
<accession>A0A7J7JVS0</accession>
<keyword evidence="6" id="KW-1185">Reference proteome</keyword>
<reference evidence="5" key="1">
    <citation type="submission" date="2020-06" db="EMBL/GenBank/DDBJ databases">
        <title>Draft genome of Bugula neritina, a colonial animal packing powerful symbionts and potential medicines.</title>
        <authorList>
            <person name="Rayko M."/>
        </authorList>
    </citation>
    <scope>NUCLEOTIDE SEQUENCE [LARGE SCALE GENOMIC DNA]</scope>
    <source>
        <strain evidence="5">Kwan_BN1</strain>
    </source>
</reference>
<keyword evidence="3" id="KW-0732">Signal</keyword>
<dbReference type="AlphaFoldDB" id="A0A7J7JVS0"/>
<sequence length="1206" mass="131637">MSVVRLTWVHVMLYSCLANGSPDEFVKGELLYKNNSVKDAIQIGFHLSGVLCPPQTAITPVHLRDGFKTGVVFDRQRITANSCTCEQSAWCQHIVALCLHRVHQANQVKLRAPISESLGRLDRSQLQKFAQYLIQELHDRQVLPTAQRLLDELLSPTPTAINKLDGAPDPTAGPDGDTHAAWYMDQRILHENIKKTLVKFCVPSPVVYSDLNCLSSSAPPAAAEWQSLLRPLRGREPEGIWNLLSIVRELLQRKDSNAVPLLEILTDEMLQCEQLLVWWFVTKISSAHNSVSLSKAGGNNSNSAQNAASSLCEEIVTLWRLVALNPTLSPPQRDDLRSQLETWHIMTLDKVRNAKCNNSSKKGDIELFPGFKPALEATYIDWTDYCIEGITYSEVSYTVYQKASVVPGQTCLTSDSCCAASKVSPITNYKVDDSKYSFAADEASLRLPAAAALQAAAAGGRQDDSSGSEGFCDQEPRRPSRRVHTETERTDRDSDSSDEGIKLNKAAADDDSDLEMPALSTADTSPRVGVVVSASAQTTSPECSNSPTIHNESFSPNHGSAAAAPISPAAEGAASALDDAVGEDLQTLYQYDASLLRVNLPALTNLDGSIDEPNYFAGIRQLEDKKEILFARAEALYAHGHSKQACELASKLALNMMAEEGEHIAGNTGKRQSQGSLNTNFSQTPPAKAAFMCTVLTDNVNYHHLAFKIGMYGLEIRREPAPSKALEVKIANQESELVNLLKRIPLGDAELSVIREKAEKIRDGLLISRDQAHLPLMLTTLIFECLCLPAQGALSNSAANSRPPSRCVQVNGARLATDEQLGFEAAVAALGMKTNISEADHPLICEGMRIQKGDLAIAMLVHYKDDSYRLDKILEKLLDKDIHSLFKAPPISSYISTGNTSAGRPSAAYSGRDIMASIGQMTRNLVSLTMDEPRGDNVVRPKANRVSFNRPSQLMDASSSEETTASKLRCYYDGKMKRPSVGMAAVDSSAPETTSSDNSPTVVRRPFTKHTGGGAGSSDSESSGRSSVGSGSSMPRPQRARNTDSPSFKYQYNLEPRNLKNHINFRNKGKAKATPTEPNQPSEALAHFLFELAKTLLQKAGGTSSISMFNQRETNSHHGTHRLLHLCSFQIALYALGINNCVSKNWLSRTYSSHVSWITGQAIEIGTVAINILMDTWEGHLTPTEVASLTDRASRGRDPNMVKSRC</sequence>
<feature type="chain" id="PRO_5029514656" description="SWIM-type domain-containing protein" evidence="3">
    <location>
        <begin position="19"/>
        <end position="1206"/>
    </location>
</feature>
<feature type="compositionally biased region" description="Polar residues" evidence="2">
    <location>
        <begin position="990"/>
        <end position="1001"/>
    </location>
</feature>
<feature type="compositionally biased region" description="Polar residues" evidence="2">
    <location>
        <begin position="534"/>
        <end position="558"/>
    </location>
</feature>
<feature type="compositionally biased region" description="Basic and acidic residues" evidence="2">
    <location>
        <begin position="474"/>
        <end position="502"/>
    </location>
</feature>
<feature type="compositionally biased region" description="Low complexity" evidence="2">
    <location>
        <begin position="1017"/>
        <end position="1033"/>
    </location>
</feature>